<proteinExistence type="predicted"/>
<protein>
    <submittedName>
        <fullName evidence="1">Uncharacterized protein</fullName>
    </submittedName>
</protein>
<gene>
    <name evidence="1" type="ORF">CDO52_00160</name>
</gene>
<dbReference type="OrthoDB" id="3687018at2"/>
<dbReference type="KEGG" id="ngv:CDO52_00160"/>
<dbReference type="AlphaFoldDB" id="A0A223RZV4"/>
<keyword evidence="2" id="KW-1185">Reference proteome</keyword>
<sequence length="464" mass="48777">MYIQLTNPDLSQGWDGESTPLQSLGGYISSTQVPSSLLEATFVPAADYRCIAISTDGPSGRASNITLTLTGTGLAWALDPTPSSVWNSAEPQALTVPSPMTDPGDLPWSADPIHIDATDADAQALWIRRSPTGSAGDKTGELLATWTDDDGDQSTRITLAWTEPEPPPPPLPPASGAPVDDLWIGPLGALLRIHDAPVTWQRTRDLGAAEFESLEGRLTTSRSRWAPRRTSWSWDRLEPDAADVVAEVALNAHYTDTTVEVIDPAARNLLTTEQSRGRLMAAANSTEAAGDLYTVEGAGTVAIGLIDSSRYACVRDGATGDEVIWLHSYHGSAGWPLVPGMPVYLALGDLGTASIHAIARPRLAFLDRSGTLVGHAEAAAGAESVSADAPAGAVTVSPRAVLDDAFTGLRLIGPAALTYAPPPPDIALGDGCPTYAITAYTDAPALPYRSVSLELVEVRSHAPR</sequence>
<dbReference type="Proteomes" id="UP000215005">
    <property type="component" value="Chromosome"/>
</dbReference>
<evidence type="ECO:0000313" key="2">
    <source>
        <dbReference type="Proteomes" id="UP000215005"/>
    </source>
</evidence>
<accession>A0A223RZV4</accession>
<evidence type="ECO:0000313" key="1">
    <source>
        <dbReference type="EMBL" id="ASU81401.1"/>
    </source>
</evidence>
<dbReference type="EMBL" id="CP022753">
    <property type="protein sequence ID" value="ASU81401.1"/>
    <property type="molecule type" value="Genomic_DNA"/>
</dbReference>
<reference evidence="1 2" key="1">
    <citation type="submission" date="2017-08" db="EMBL/GenBank/DDBJ databases">
        <title>The complete genome sequence of Nocardiopsis gilva YIM 90087.</title>
        <authorList>
            <person name="Yin M."/>
            <person name="Tang S."/>
        </authorList>
    </citation>
    <scope>NUCLEOTIDE SEQUENCE [LARGE SCALE GENOMIC DNA]</scope>
    <source>
        <strain evidence="1 2">YIM 90087</strain>
    </source>
</reference>
<organism evidence="1 2">
    <name type="scientific">Nocardiopsis gilva YIM 90087</name>
    <dbReference type="NCBI Taxonomy" id="1235441"/>
    <lineage>
        <taxon>Bacteria</taxon>
        <taxon>Bacillati</taxon>
        <taxon>Actinomycetota</taxon>
        <taxon>Actinomycetes</taxon>
        <taxon>Streptosporangiales</taxon>
        <taxon>Nocardiopsidaceae</taxon>
        <taxon>Nocardiopsis</taxon>
    </lineage>
</organism>
<name>A0A223RZV4_9ACTN</name>
<dbReference type="RefSeq" id="WP_017619386.1">
    <property type="nucleotide sequence ID" value="NZ_ANBG01000240.1"/>
</dbReference>